<accession>A0A409Y2Y2</accession>
<keyword evidence="1" id="KW-0472">Membrane</keyword>
<evidence type="ECO:0000256" key="1">
    <source>
        <dbReference type="SAM" id="Phobius"/>
    </source>
</evidence>
<evidence type="ECO:0000313" key="2">
    <source>
        <dbReference type="EMBL" id="PPQ97359.1"/>
    </source>
</evidence>
<organism evidence="2 3">
    <name type="scientific">Gymnopilus dilepis</name>
    <dbReference type="NCBI Taxonomy" id="231916"/>
    <lineage>
        <taxon>Eukaryota</taxon>
        <taxon>Fungi</taxon>
        <taxon>Dikarya</taxon>
        <taxon>Basidiomycota</taxon>
        <taxon>Agaricomycotina</taxon>
        <taxon>Agaricomycetes</taxon>
        <taxon>Agaricomycetidae</taxon>
        <taxon>Agaricales</taxon>
        <taxon>Agaricineae</taxon>
        <taxon>Hymenogastraceae</taxon>
        <taxon>Gymnopilus</taxon>
    </lineage>
</organism>
<dbReference type="Proteomes" id="UP000284706">
    <property type="component" value="Unassembled WGS sequence"/>
</dbReference>
<dbReference type="AlphaFoldDB" id="A0A409Y2Y2"/>
<comment type="caution">
    <text evidence="2">The sequence shown here is derived from an EMBL/GenBank/DDBJ whole genome shotgun (WGS) entry which is preliminary data.</text>
</comment>
<evidence type="ECO:0000313" key="3">
    <source>
        <dbReference type="Proteomes" id="UP000284706"/>
    </source>
</evidence>
<dbReference type="InParanoid" id="A0A409Y2Y2"/>
<reference evidence="2 3" key="1">
    <citation type="journal article" date="2018" name="Evol. Lett.">
        <title>Horizontal gene cluster transfer increased hallucinogenic mushroom diversity.</title>
        <authorList>
            <person name="Reynolds H.T."/>
            <person name="Vijayakumar V."/>
            <person name="Gluck-Thaler E."/>
            <person name="Korotkin H.B."/>
            <person name="Matheny P.B."/>
            <person name="Slot J.C."/>
        </authorList>
    </citation>
    <scope>NUCLEOTIDE SEQUENCE [LARGE SCALE GENOMIC DNA]</scope>
    <source>
        <strain evidence="2 3">SRW20</strain>
    </source>
</reference>
<keyword evidence="3" id="KW-1185">Reference proteome</keyword>
<gene>
    <name evidence="2" type="ORF">CVT26_006594</name>
</gene>
<sequence length="105" mass="11677">MPSCTYGPHSAANCSLEMHQWPPTGPNGSFLVVFSSLLASFSLLFRLRDRKLTIPLLSNPPSVGFSWISRRHPVSYTFTGSTSLPFFFLNHLILVCLVDRGCSPF</sequence>
<keyword evidence="1" id="KW-0812">Transmembrane</keyword>
<feature type="transmembrane region" description="Helical" evidence="1">
    <location>
        <begin position="28"/>
        <end position="47"/>
    </location>
</feature>
<protein>
    <submittedName>
        <fullName evidence="2">Uncharacterized protein</fullName>
    </submittedName>
</protein>
<keyword evidence="1" id="KW-1133">Transmembrane helix</keyword>
<dbReference type="EMBL" id="NHYE01001261">
    <property type="protein sequence ID" value="PPQ97359.1"/>
    <property type="molecule type" value="Genomic_DNA"/>
</dbReference>
<name>A0A409Y2Y2_9AGAR</name>
<proteinExistence type="predicted"/>